<evidence type="ECO:0000313" key="10">
    <source>
        <dbReference type="Proteomes" id="UP000533900"/>
    </source>
</evidence>
<dbReference type="Pfam" id="PF00884">
    <property type="entry name" value="Sulfatase"/>
    <property type="match status" value="1"/>
</dbReference>
<keyword evidence="4 7" id="KW-0732">Signal</keyword>
<dbReference type="AlphaFoldDB" id="A0A842IPT3"/>
<dbReference type="GO" id="GO:0046872">
    <property type="term" value="F:metal ion binding"/>
    <property type="evidence" value="ECO:0007669"/>
    <property type="project" value="UniProtKB-KW"/>
</dbReference>
<organism evidence="9 10">
    <name type="scientific">Winogradskyella flava</name>
    <dbReference type="NCBI Taxonomy" id="1884876"/>
    <lineage>
        <taxon>Bacteria</taxon>
        <taxon>Pseudomonadati</taxon>
        <taxon>Bacteroidota</taxon>
        <taxon>Flavobacteriia</taxon>
        <taxon>Flavobacteriales</taxon>
        <taxon>Flavobacteriaceae</taxon>
        <taxon>Winogradskyella</taxon>
    </lineage>
</organism>
<dbReference type="PANTHER" id="PTHR45953:SF1">
    <property type="entry name" value="IDURONATE 2-SULFATASE"/>
    <property type="match status" value="1"/>
</dbReference>
<dbReference type="PROSITE" id="PS00523">
    <property type="entry name" value="SULFATASE_1"/>
    <property type="match status" value="1"/>
</dbReference>
<dbReference type="Proteomes" id="UP000533900">
    <property type="component" value="Unassembled WGS sequence"/>
</dbReference>
<accession>A0A842IPT3</accession>
<protein>
    <submittedName>
        <fullName evidence="9">Sulfatase</fullName>
    </submittedName>
</protein>
<reference evidence="9" key="1">
    <citation type="submission" date="2020-08" db="EMBL/GenBank/DDBJ databases">
        <title>Winogradskyella ouciana sp. nov., isolated from the hadal seawater of the Mariana Trench.</title>
        <authorList>
            <person name="He X."/>
        </authorList>
    </citation>
    <scope>NUCLEOTIDE SEQUENCE [LARGE SCALE GENOMIC DNA]</scope>
    <source>
        <strain evidence="9">KCTC 52348</strain>
    </source>
</reference>
<evidence type="ECO:0000256" key="2">
    <source>
        <dbReference type="ARBA" id="ARBA00008779"/>
    </source>
</evidence>
<proteinExistence type="inferred from homology"/>
<keyword evidence="10" id="KW-1185">Reference proteome</keyword>
<dbReference type="SUPFAM" id="SSF53649">
    <property type="entry name" value="Alkaline phosphatase-like"/>
    <property type="match status" value="1"/>
</dbReference>
<dbReference type="InterPro" id="IPR000917">
    <property type="entry name" value="Sulfatase_N"/>
</dbReference>
<name>A0A842IPT3_9FLAO</name>
<dbReference type="PROSITE" id="PS00149">
    <property type="entry name" value="SULFATASE_2"/>
    <property type="match status" value="1"/>
</dbReference>
<comment type="cofactor">
    <cofactor evidence="1">
        <name>Ca(2+)</name>
        <dbReference type="ChEBI" id="CHEBI:29108"/>
    </cofactor>
</comment>
<evidence type="ECO:0000256" key="4">
    <source>
        <dbReference type="ARBA" id="ARBA00022729"/>
    </source>
</evidence>
<dbReference type="InterPro" id="IPR017850">
    <property type="entry name" value="Alkaline_phosphatase_core_sf"/>
</dbReference>
<evidence type="ECO:0000259" key="8">
    <source>
        <dbReference type="Pfam" id="PF00884"/>
    </source>
</evidence>
<evidence type="ECO:0000256" key="7">
    <source>
        <dbReference type="SAM" id="SignalP"/>
    </source>
</evidence>
<dbReference type="EMBL" id="JACLCP010000001">
    <property type="protein sequence ID" value="MBC2844695.1"/>
    <property type="molecule type" value="Genomic_DNA"/>
</dbReference>
<evidence type="ECO:0000256" key="5">
    <source>
        <dbReference type="ARBA" id="ARBA00022801"/>
    </source>
</evidence>
<dbReference type="PANTHER" id="PTHR45953">
    <property type="entry name" value="IDURONATE 2-SULFATASE"/>
    <property type="match status" value="1"/>
</dbReference>
<keyword evidence="3" id="KW-0479">Metal-binding</keyword>
<dbReference type="GO" id="GO:0004423">
    <property type="term" value="F:iduronate-2-sulfatase activity"/>
    <property type="evidence" value="ECO:0007669"/>
    <property type="project" value="InterPro"/>
</dbReference>
<dbReference type="GO" id="GO:0005737">
    <property type="term" value="C:cytoplasm"/>
    <property type="evidence" value="ECO:0007669"/>
    <property type="project" value="TreeGrafter"/>
</dbReference>
<evidence type="ECO:0000256" key="6">
    <source>
        <dbReference type="ARBA" id="ARBA00022837"/>
    </source>
</evidence>
<keyword evidence="5" id="KW-0378">Hydrolase</keyword>
<dbReference type="CDD" id="cd16030">
    <property type="entry name" value="iduronate-2-sulfatase"/>
    <property type="match status" value="1"/>
</dbReference>
<comment type="caution">
    <text evidence="9">The sequence shown here is derived from an EMBL/GenBank/DDBJ whole genome shotgun (WGS) entry which is preliminary data.</text>
</comment>
<dbReference type="RefSeq" id="WP_185788347.1">
    <property type="nucleotide sequence ID" value="NZ_JACLCP010000001.1"/>
</dbReference>
<feature type="domain" description="Sulfatase N-terminal" evidence="8">
    <location>
        <begin position="24"/>
        <end position="369"/>
    </location>
</feature>
<evidence type="ECO:0000256" key="1">
    <source>
        <dbReference type="ARBA" id="ARBA00001913"/>
    </source>
</evidence>
<feature type="signal peptide" evidence="7">
    <location>
        <begin position="1"/>
        <end position="19"/>
    </location>
</feature>
<dbReference type="InterPro" id="IPR024607">
    <property type="entry name" value="Sulfatase_CS"/>
</dbReference>
<gene>
    <name evidence="9" type="ORF">H7F21_06285</name>
</gene>
<evidence type="ECO:0000313" key="9">
    <source>
        <dbReference type="EMBL" id="MBC2844695.1"/>
    </source>
</evidence>
<dbReference type="InterPro" id="IPR035874">
    <property type="entry name" value="IDS"/>
</dbReference>
<feature type="chain" id="PRO_5032974452" evidence="7">
    <location>
        <begin position="20"/>
        <end position="481"/>
    </location>
</feature>
<keyword evidence="6" id="KW-0106">Calcium</keyword>
<dbReference type="Gene3D" id="3.40.720.10">
    <property type="entry name" value="Alkaline Phosphatase, subunit A"/>
    <property type="match status" value="1"/>
</dbReference>
<sequence>MKKIIGLLLILCAYTSVSAQKEKPNVLIFYVDDLRAELGCYGSETAITPNIDKLASEGVMFNKAYVQQAICAPSRMSMLTGLRPETLGIYSIFTPLRKVHKEVISLPQLFKENGYKTVSIGKVYHHGSDDKNQWTTYFEKEANSYHKPENIALMERLKSEGVKPLKGPAFEDADVSDEAYKDGRAANYAIETLNKVKDDKFIMFVGLSKPHLPYNAPKKYWDLYDQNEFKVPSRKKPEGAYRLALPKWGELKSYHGIPKEGDLDDDLTRALIHGYHASISYIDAQLGKVMETLEKLDLRKNTMVIFMSDHGYKIGEYASWCKQSNLEIDVRVPLIISRETSYKKRVTGKTSDALIENVDIFSTLVEYCGLEGPDSDGKSFLSVIDKPNKTWDEAAFSVYARGKKIMGCTVTDGNWRYTEWRNSETNEILEAELYEHKNSLLSYVNLSGNKTHQKVEKNLKTLLEDQFPRDKPFLQNDLPRR</sequence>
<evidence type="ECO:0000256" key="3">
    <source>
        <dbReference type="ARBA" id="ARBA00022723"/>
    </source>
</evidence>
<comment type="similarity">
    <text evidence="2">Belongs to the sulfatase family.</text>
</comment>